<dbReference type="AlphaFoldDB" id="A0A5D3AMK0"/>
<name>A0A5D3AMK0_9TREE</name>
<evidence type="ECO:0000256" key="3">
    <source>
        <dbReference type="SAM" id="MobiDB-lite"/>
    </source>
</evidence>
<evidence type="ECO:0000256" key="1">
    <source>
        <dbReference type="ARBA" id="ARBA00022664"/>
    </source>
</evidence>
<dbReference type="InterPro" id="IPR036875">
    <property type="entry name" value="Znf_CCHC_sf"/>
</dbReference>
<gene>
    <name evidence="5" type="ORF">B9479_008167</name>
</gene>
<dbReference type="GO" id="GO:0008270">
    <property type="term" value="F:zinc ion binding"/>
    <property type="evidence" value="ECO:0007669"/>
    <property type="project" value="UniProtKB-KW"/>
</dbReference>
<keyword evidence="2" id="KW-0862">Zinc</keyword>
<dbReference type="Gene3D" id="4.10.60.10">
    <property type="entry name" value="Zinc finger, CCHC-type"/>
    <property type="match status" value="1"/>
</dbReference>
<keyword evidence="2" id="KW-0863">Zinc-finger</keyword>
<accession>A0A5D3AMK0</accession>
<dbReference type="Proteomes" id="UP000322245">
    <property type="component" value="Unassembled WGS sequence"/>
</dbReference>
<feature type="compositionally biased region" description="Low complexity" evidence="3">
    <location>
        <begin position="66"/>
        <end position="76"/>
    </location>
</feature>
<keyword evidence="1" id="KW-0507">mRNA processing</keyword>
<evidence type="ECO:0000313" key="5">
    <source>
        <dbReference type="EMBL" id="TYJ51273.1"/>
    </source>
</evidence>
<proteinExistence type="predicted"/>
<dbReference type="EMBL" id="NIDF01000295">
    <property type="protein sequence ID" value="TYJ51273.1"/>
    <property type="molecule type" value="Genomic_DNA"/>
</dbReference>
<dbReference type="PROSITE" id="PS50158">
    <property type="entry name" value="ZF_CCHC"/>
    <property type="match status" value="1"/>
</dbReference>
<dbReference type="GO" id="GO:0003676">
    <property type="term" value="F:nucleic acid binding"/>
    <property type="evidence" value="ECO:0007669"/>
    <property type="project" value="InterPro"/>
</dbReference>
<protein>
    <recommendedName>
        <fullName evidence="4">CCHC-type domain-containing protein</fullName>
    </recommendedName>
</protein>
<keyword evidence="6" id="KW-1185">Reference proteome</keyword>
<feature type="compositionally biased region" description="Pro residues" evidence="3">
    <location>
        <begin position="77"/>
        <end position="89"/>
    </location>
</feature>
<dbReference type="InterPro" id="IPR001878">
    <property type="entry name" value="Znf_CCHC"/>
</dbReference>
<keyword evidence="2" id="KW-0479">Metal-binding</keyword>
<evidence type="ECO:0000313" key="6">
    <source>
        <dbReference type="Proteomes" id="UP000322245"/>
    </source>
</evidence>
<evidence type="ECO:0000256" key="2">
    <source>
        <dbReference type="PROSITE-ProRule" id="PRU00047"/>
    </source>
</evidence>
<dbReference type="SUPFAM" id="SSF57756">
    <property type="entry name" value="Retrovirus zinc finger-like domains"/>
    <property type="match status" value="1"/>
</dbReference>
<evidence type="ECO:0000259" key="4">
    <source>
        <dbReference type="PROSITE" id="PS50158"/>
    </source>
</evidence>
<dbReference type="GO" id="GO:0006397">
    <property type="term" value="P:mRNA processing"/>
    <property type="evidence" value="ECO:0007669"/>
    <property type="project" value="UniProtKB-KW"/>
</dbReference>
<reference evidence="5 6" key="1">
    <citation type="submission" date="2017-05" db="EMBL/GenBank/DDBJ databases">
        <title>The Genome Sequence of Tsuchiyaea wingfieldii DSM 27421.</title>
        <authorList>
            <person name="Cuomo C."/>
            <person name="Passer A."/>
            <person name="Billmyre B."/>
            <person name="Heitman J."/>
        </authorList>
    </citation>
    <scope>NUCLEOTIDE SEQUENCE [LARGE SCALE GENOMIC DNA]</scope>
    <source>
        <strain evidence="5 6">DSM 27421</strain>
    </source>
</reference>
<comment type="caution">
    <text evidence="5">The sequence shown here is derived from an EMBL/GenBank/DDBJ whole genome shotgun (WGS) entry which is preliminary data.</text>
</comment>
<sequence length="89" mass="9520">MSPRTPPRLPTDTDARVWLIPATRLPPGPKGTRARTYLIQRGLCFGCRQPGHMVQNCPASLPQVASLSPGLMQSPGPSSPSPMAPLPDH</sequence>
<organism evidence="5 6">
    <name type="scientific">Cryptococcus floricola</name>
    <dbReference type="NCBI Taxonomy" id="2591691"/>
    <lineage>
        <taxon>Eukaryota</taxon>
        <taxon>Fungi</taxon>
        <taxon>Dikarya</taxon>
        <taxon>Basidiomycota</taxon>
        <taxon>Agaricomycotina</taxon>
        <taxon>Tremellomycetes</taxon>
        <taxon>Tremellales</taxon>
        <taxon>Cryptococcaceae</taxon>
        <taxon>Cryptococcus</taxon>
    </lineage>
</organism>
<feature type="region of interest" description="Disordered" evidence="3">
    <location>
        <begin position="65"/>
        <end position="89"/>
    </location>
</feature>
<feature type="domain" description="CCHC-type" evidence="4">
    <location>
        <begin position="44"/>
        <end position="58"/>
    </location>
</feature>